<protein>
    <submittedName>
        <fullName evidence="2">Uncharacterized protein</fullName>
    </submittedName>
</protein>
<feature type="transmembrane region" description="Helical" evidence="1">
    <location>
        <begin position="96"/>
        <end position="113"/>
    </location>
</feature>
<reference evidence="2" key="1">
    <citation type="journal article" date="2023" name="IScience">
        <title>Live-bearing cockroach genome reveals convergent evolutionary mechanisms linked to viviparity in insects and beyond.</title>
        <authorList>
            <person name="Fouks B."/>
            <person name="Harrison M.C."/>
            <person name="Mikhailova A.A."/>
            <person name="Marchal E."/>
            <person name="English S."/>
            <person name="Carruthers M."/>
            <person name="Jennings E.C."/>
            <person name="Chiamaka E.L."/>
            <person name="Frigard R.A."/>
            <person name="Pippel M."/>
            <person name="Attardo G.M."/>
            <person name="Benoit J.B."/>
            <person name="Bornberg-Bauer E."/>
            <person name="Tobe S.S."/>
        </authorList>
    </citation>
    <scope>NUCLEOTIDE SEQUENCE</scope>
    <source>
        <strain evidence="2">Stay&amp;Tobe</strain>
    </source>
</reference>
<gene>
    <name evidence="2" type="ORF">L9F63_000759</name>
</gene>
<dbReference type="Proteomes" id="UP001233999">
    <property type="component" value="Unassembled WGS sequence"/>
</dbReference>
<accession>A0AAD8ESF3</accession>
<reference evidence="2" key="2">
    <citation type="submission" date="2023-05" db="EMBL/GenBank/DDBJ databases">
        <authorList>
            <person name="Fouks B."/>
        </authorList>
    </citation>
    <scope>NUCLEOTIDE SEQUENCE</scope>
    <source>
        <strain evidence="2">Stay&amp;Tobe</strain>
        <tissue evidence="2">Testes</tissue>
    </source>
</reference>
<dbReference type="AlphaFoldDB" id="A0AAD8ESF3"/>
<evidence type="ECO:0000256" key="1">
    <source>
        <dbReference type="SAM" id="Phobius"/>
    </source>
</evidence>
<keyword evidence="3" id="KW-1185">Reference proteome</keyword>
<organism evidence="2 3">
    <name type="scientific">Diploptera punctata</name>
    <name type="common">Pacific beetle cockroach</name>
    <dbReference type="NCBI Taxonomy" id="6984"/>
    <lineage>
        <taxon>Eukaryota</taxon>
        <taxon>Metazoa</taxon>
        <taxon>Ecdysozoa</taxon>
        <taxon>Arthropoda</taxon>
        <taxon>Hexapoda</taxon>
        <taxon>Insecta</taxon>
        <taxon>Pterygota</taxon>
        <taxon>Neoptera</taxon>
        <taxon>Polyneoptera</taxon>
        <taxon>Dictyoptera</taxon>
        <taxon>Blattodea</taxon>
        <taxon>Blaberoidea</taxon>
        <taxon>Blaberidae</taxon>
        <taxon>Diplopterinae</taxon>
        <taxon>Diploptera</taxon>
    </lineage>
</organism>
<evidence type="ECO:0000313" key="3">
    <source>
        <dbReference type="Proteomes" id="UP001233999"/>
    </source>
</evidence>
<keyword evidence="1" id="KW-0472">Membrane</keyword>
<keyword evidence="1" id="KW-1133">Transmembrane helix</keyword>
<dbReference type="EMBL" id="JASPKZ010000036">
    <property type="protein sequence ID" value="KAJ9601093.1"/>
    <property type="molecule type" value="Genomic_DNA"/>
</dbReference>
<proteinExistence type="predicted"/>
<feature type="non-terminal residue" evidence="2">
    <location>
        <position position="114"/>
    </location>
</feature>
<feature type="non-terminal residue" evidence="2">
    <location>
        <position position="1"/>
    </location>
</feature>
<comment type="caution">
    <text evidence="2">The sequence shown here is derived from an EMBL/GenBank/DDBJ whole genome shotgun (WGS) entry which is preliminary data.</text>
</comment>
<sequence>CLKFNNNIIAHNRAKLINWLRTVYICNCLRFDAPIYHGRRTVEFFRNDIPLLFSLLHLLFVSFINRPVSRFNGGERRQVSRLFADIMKACNKVRNFISRYYPVMFSTLLIFIYF</sequence>
<evidence type="ECO:0000313" key="2">
    <source>
        <dbReference type="EMBL" id="KAJ9601093.1"/>
    </source>
</evidence>
<keyword evidence="1" id="KW-0812">Transmembrane</keyword>
<name>A0AAD8ESF3_DIPPU</name>